<keyword evidence="6" id="KW-1185">Reference proteome</keyword>
<sequence>MQEFLLGAATSAYQVEGNNVYSDFWLMEQAEHTSFKERSGDAVDHYNHYEEDIRLMKKAGMNAYRFSIEWARIEPEKGRYNDGAIAHYRKVLECCHENGITPVVTMHHFSSPVWLIRENGWENEKVVGYFRDYCVYVTAQLGDIMEYVCTINEANMRLQVTSVMRTMLKNMGVNLQVGMNFELPEEYAVGEREISEILGGVKKANTFMAPCTPEGDLLIMEAHEAARDAMKAKCPHLKIGLTLSLHDIQPVTGGEQSAKEIWNEEFTHYLPYIQKDDFFGLQNYTRMLVNAEGELPVPDGKQCTQMGYEFYPEALEHVIRTVSKELELPIIVTENGVATLDDQERIEYLQTALYGVKRCIDDNVPVIGYLHWSLFDNFEWQLGYSKKFGLIEVDRSMQERKPKESFYKMAAIWKTAHTRRDER</sequence>
<comment type="caution">
    <text evidence="5">The sequence shown here is derived from an EMBL/GenBank/DDBJ whole genome shotgun (WGS) entry which is preliminary data.</text>
</comment>
<evidence type="ECO:0000256" key="4">
    <source>
        <dbReference type="RuleBase" id="RU003690"/>
    </source>
</evidence>
<name>A0ABQ0BDN5_9FIRM</name>
<comment type="similarity">
    <text evidence="1 4">Belongs to the glycosyl hydrolase 1 family.</text>
</comment>
<keyword evidence="3" id="KW-0326">Glycosidase</keyword>
<dbReference type="PANTHER" id="PTHR10353:SF36">
    <property type="entry name" value="LP05116P"/>
    <property type="match status" value="1"/>
</dbReference>
<dbReference type="Pfam" id="PF00232">
    <property type="entry name" value="Glyco_hydro_1"/>
    <property type="match status" value="2"/>
</dbReference>
<protein>
    <submittedName>
        <fullName evidence="5">Family 1 glycosylhydrolase</fullName>
    </submittedName>
</protein>
<evidence type="ECO:0000313" key="5">
    <source>
        <dbReference type="EMBL" id="GAA6409534.1"/>
    </source>
</evidence>
<dbReference type="InterPro" id="IPR001360">
    <property type="entry name" value="Glyco_hydro_1"/>
</dbReference>
<proteinExistence type="inferred from homology"/>
<gene>
    <name evidence="5" type="ORF">K040078D81_36510</name>
</gene>
<reference evidence="5 6" key="1">
    <citation type="submission" date="2024-04" db="EMBL/GenBank/DDBJ databases">
        <title>Defined microbial consortia suppress multidrug-resistant proinflammatory Enterobacteriaceae via ecological control.</title>
        <authorList>
            <person name="Furuichi M."/>
            <person name="Kawaguchi T."/>
            <person name="Pust M."/>
            <person name="Yasuma K."/>
            <person name="Plichta D."/>
            <person name="Hasegawa N."/>
            <person name="Ohya T."/>
            <person name="Bhattarai S."/>
            <person name="Sasajima S."/>
            <person name="Aoto Y."/>
            <person name="Tuganbaev T."/>
            <person name="Yaginuma M."/>
            <person name="Ueda M."/>
            <person name="Okahashi N."/>
            <person name="Amafuji K."/>
            <person name="Kiridooshi Y."/>
            <person name="Sugita K."/>
            <person name="Strazar M."/>
            <person name="Skelly A."/>
            <person name="Suda W."/>
            <person name="Hattori M."/>
            <person name="Nakamoto N."/>
            <person name="Caballero S."/>
            <person name="Norman J."/>
            <person name="Olle B."/>
            <person name="Tanoue T."/>
            <person name="Arita M."/>
            <person name="Bucci V."/>
            <person name="Atarashi K."/>
            <person name="Xavier R."/>
            <person name="Honda K."/>
        </authorList>
    </citation>
    <scope>NUCLEOTIDE SEQUENCE [LARGE SCALE GENOMIC DNA]</scope>
    <source>
        <strain evidence="6">k04-0078-D8-1</strain>
    </source>
</reference>
<evidence type="ECO:0000256" key="2">
    <source>
        <dbReference type="ARBA" id="ARBA00022801"/>
    </source>
</evidence>
<dbReference type="InterPro" id="IPR017853">
    <property type="entry name" value="GH"/>
</dbReference>
<keyword evidence="2" id="KW-0378">Hydrolase</keyword>
<accession>A0ABQ0BDN5</accession>
<dbReference type="Gene3D" id="3.20.20.80">
    <property type="entry name" value="Glycosidases"/>
    <property type="match status" value="1"/>
</dbReference>
<dbReference type="PANTHER" id="PTHR10353">
    <property type="entry name" value="GLYCOSYL HYDROLASE"/>
    <property type="match status" value="1"/>
</dbReference>
<evidence type="ECO:0000256" key="1">
    <source>
        <dbReference type="ARBA" id="ARBA00010838"/>
    </source>
</evidence>
<evidence type="ECO:0000256" key="3">
    <source>
        <dbReference type="ARBA" id="ARBA00023295"/>
    </source>
</evidence>
<dbReference type="PRINTS" id="PR00131">
    <property type="entry name" value="GLHYDRLASE1"/>
</dbReference>
<dbReference type="Proteomes" id="UP001600943">
    <property type="component" value="Unassembled WGS sequence"/>
</dbReference>
<dbReference type="EMBL" id="BAABYW010000001">
    <property type="protein sequence ID" value="GAA6409534.1"/>
    <property type="molecule type" value="Genomic_DNA"/>
</dbReference>
<dbReference type="SUPFAM" id="SSF51445">
    <property type="entry name" value="(Trans)glycosidases"/>
    <property type="match status" value="1"/>
</dbReference>
<dbReference type="RefSeq" id="WP_390407353.1">
    <property type="nucleotide sequence ID" value="NZ_BAABYW010000001.1"/>
</dbReference>
<organism evidence="5 6">
    <name type="scientific">Blautia hominis</name>
    <dbReference type="NCBI Taxonomy" id="2025493"/>
    <lineage>
        <taxon>Bacteria</taxon>
        <taxon>Bacillati</taxon>
        <taxon>Bacillota</taxon>
        <taxon>Clostridia</taxon>
        <taxon>Lachnospirales</taxon>
        <taxon>Lachnospiraceae</taxon>
        <taxon>Blautia</taxon>
    </lineage>
</organism>
<evidence type="ECO:0000313" key="6">
    <source>
        <dbReference type="Proteomes" id="UP001600943"/>
    </source>
</evidence>